<dbReference type="AlphaFoldDB" id="A0A1I0K9E2"/>
<protein>
    <recommendedName>
        <fullName evidence="3">ARB-07466-like C-terminal domain-containing protein</fullName>
    </recommendedName>
</protein>
<dbReference type="Pfam" id="PF26571">
    <property type="entry name" value="VldE"/>
    <property type="match status" value="1"/>
</dbReference>
<evidence type="ECO:0000256" key="1">
    <source>
        <dbReference type="SAM" id="Coils"/>
    </source>
</evidence>
<proteinExistence type="predicted"/>
<keyword evidence="5" id="KW-1185">Reference proteome</keyword>
<feature type="signal peptide" evidence="2">
    <location>
        <begin position="1"/>
        <end position="39"/>
    </location>
</feature>
<feature type="coiled-coil region" evidence="1">
    <location>
        <begin position="161"/>
        <end position="202"/>
    </location>
</feature>
<dbReference type="InterPro" id="IPR058593">
    <property type="entry name" value="ARB_07466-like_C"/>
</dbReference>
<sequence length="335" mass="37236">MAAESPAPRSCVPRRSVRWRPVLAAVCAGLLAGAPAAQAAPKPTVKQLKKELAALQKDSDRLITDYYSSRIAHQKADKAEKAAREKLTAAQEVFDRHSTDLRALAVAHYTGAEPNQTAMLVANQDPEALLSRLALVQHLVSLQDAKLRGYAKVRDDRQRAQEEATARAEELDQTLGELEGRKKKAEKQIERIKDKIDQLYRAPGMRPDGTFVPQLPQGADNITPRMALVRQLVKERFEVPFGIGCYRAIQDGGEHPLGRACDFMLSHGGALPSAAERARGDQIAAWAIKNARRLGIMYVIYRQRIWHTRTGVWRAMSDRGGTTANHYDHPHISVY</sequence>
<reference evidence="4 5" key="1">
    <citation type="submission" date="2016-10" db="EMBL/GenBank/DDBJ databases">
        <authorList>
            <person name="de Groot N.N."/>
        </authorList>
    </citation>
    <scope>NUCLEOTIDE SEQUENCE [LARGE SCALE GENOMIC DNA]</scope>
    <source>
        <strain evidence="4 5">CGMCC 4.5598</strain>
    </source>
</reference>
<evidence type="ECO:0000313" key="4">
    <source>
        <dbReference type="EMBL" id="SEU20384.1"/>
    </source>
</evidence>
<keyword evidence="1" id="KW-0175">Coiled coil</keyword>
<organism evidence="4 5">
    <name type="scientific">Nonomuraea wenchangensis</name>
    <dbReference type="NCBI Taxonomy" id="568860"/>
    <lineage>
        <taxon>Bacteria</taxon>
        <taxon>Bacillati</taxon>
        <taxon>Actinomycetota</taxon>
        <taxon>Actinomycetes</taxon>
        <taxon>Streptosporangiales</taxon>
        <taxon>Streptosporangiaceae</taxon>
        <taxon>Nonomuraea</taxon>
    </lineage>
</organism>
<dbReference type="STRING" id="568860.SAMN05421811_107227"/>
<feature type="chain" id="PRO_5011446462" description="ARB-07466-like C-terminal domain-containing protein" evidence="2">
    <location>
        <begin position="40"/>
        <end position="335"/>
    </location>
</feature>
<accession>A0A1I0K9E2</accession>
<keyword evidence="2" id="KW-0732">Signal</keyword>
<dbReference type="EMBL" id="FOHX01000007">
    <property type="protein sequence ID" value="SEU20384.1"/>
    <property type="molecule type" value="Genomic_DNA"/>
</dbReference>
<feature type="domain" description="ARB-07466-like C-terminal" evidence="3">
    <location>
        <begin position="219"/>
        <end position="327"/>
    </location>
</feature>
<dbReference type="Proteomes" id="UP000199361">
    <property type="component" value="Unassembled WGS sequence"/>
</dbReference>
<gene>
    <name evidence="4" type="ORF">SAMN05421811_107227</name>
</gene>
<evidence type="ECO:0000259" key="3">
    <source>
        <dbReference type="Pfam" id="PF26571"/>
    </source>
</evidence>
<evidence type="ECO:0000256" key="2">
    <source>
        <dbReference type="SAM" id="SignalP"/>
    </source>
</evidence>
<evidence type="ECO:0000313" key="5">
    <source>
        <dbReference type="Proteomes" id="UP000199361"/>
    </source>
</evidence>
<name>A0A1I0K9E2_9ACTN</name>